<keyword evidence="4" id="KW-0597">Phosphoprotein</keyword>
<reference evidence="7" key="1">
    <citation type="submission" date="2023-05" db="EMBL/GenBank/DDBJ databases">
        <title>[olsenella] sp. nov., isolated from a pig farm feces dump.</title>
        <authorList>
            <person name="Chang Y.-H."/>
        </authorList>
    </citation>
    <scope>NUCLEOTIDE SEQUENCE</scope>
    <source>
        <strain evidence="7">YH-ols2217</strain>
    </source>
</reference>
<evidence type="ECO:0000256" key="5">
    <source>
        <dbReference type="ARBA" id="ARBA00022777"/>
    </source>
</evidence>
<evidence type="ECO:0000313" key="8">
    <source>
        <dbReference type="Proteomes" id="UP001431693"/>
    </source>
</evidence>
<comment type="subcellular location">
    <subcellularLocation>
        <location evidence="2">Cell membrane</location>
    </subcellularLocation>
</comment>
<evidence type="ECO:0000256" key="1">
    <source>
        <dbReference type="ARBA" id="ARBA00000085"/>
    </source>
</evidence>
<sequence length="402" mass="43028">MARIIQVVLLLTPLAVLGIQWVAIQSQGTQAVQGALDGSLWTDGPETVQPMSVSLSYGTLPGATEGGSFGQAVNQENYLEWVTWSQMSSAGYYPPFWLSVHAAVEKGEAQPNHVRCFFDGTWVFFYAVEGSPNPKQSNCVPSQMIVANMSPEWTMAVRSFCLYAPVAAMLGVILQLIAKRITVQALEADRATREFFANASHELKTPLTAIEGYVDGMAAGVIAPEDAQPVIEREVGRVKKLVNQILALSKADAGAQKAVREPVDLREVVTDALADVAPEADKRGLALDADLPMPLPLASDEALLYGIVSNLLSNAVRHGATEVRVTARREGEALRVTVANDGQPLSDDALAHLFDRFYTGPGGNTGIGLALALEHTRLVGGTLTAAQEDGRTVLTLEVPAKR</sequence>
<evidence type="ECO:0000256" key="2">
    <source>
        <dbReference type="ARBA" id="ARBA00004236"/>
    </source>
</evidence>
<dbReference type="SMART" id="SM00388">
    <property type="entry name" value="HisKA"/>
    <property type="match status" value="1"/>
</dbReference>
<proteinExistence type="predicted"/>
<keyword evidence="5 7" id="KW-0418">Kinase</keyword>
<dbReference type="SUPFAM" id="SSF47384">
    <property type="entry name" value="Homodimeric domain of signal transducing histidine kinase"/>
    <property type="match status" value="1"/>
</dbReference>
<dbReference type="InterPro" id="IPR005467">
    <property type="entry name" value="His_kinase_dom"/>
</dbReference>
<accession>A0ABT6ZKC5</accession>
<name>A0ABT6ZKC5_9ACTN</name>
<dbReference type="Pfam" id="PF02518">
    <property type="entry name" value="HATPase_c"/>
    <property type="match status" value="1"/>
</dbReference>
<keyword evidence="5 7" id="KW-0808">Transferase</keyword>
<organism evidence="7 8">
    <name type="scientific">Kribbibacterium absianum</name>
    <dbReference type="NCBI Taxonomy" id="3044210"/>
    <lineage>
        <taxon>Bacteria</taxon>
        <taxon>Bacillati</taxon>
        <taxon>Actinomycetota</taxon>
        <taxon>Coriobacteriia</taxon>
        <taxon>Coriobacteriales</taxon>
        <taxon>Kribbibacteriaceae</taxon>
        <taxon>Kribbibacterium</taxon>
    </lineage>
</organism>
<dbReference type="EMBL" id="JASJEX010000002">
    <property type="protein sequence ID" value="MDJ1129264.1"/>
    <property type="molecule type" value="Genomic_DNA"/>
</dbReference>
<dbReference type="Gene3D" id="1.10.287.130">
    <property type="match status" value="1"/>
</dbReference>
<evidence type="ECO:0000313" key="7">
    <source>
        <dbReference type="EMBL" id="MDJ1129264.1"/>
    </source>
</evidence>
<dbReference type="EC" id="2.7.13.3" evidence="3"/>
<dbReference type="CDD" id="cd00082">
    <property type="entry name" value="HisKA"/>
    <property type="match status" value="1"/>
</dbReference>
<dbReference type="InterPro" id="IPR036097">
    <property type="entry name" value="HisK_dim/P_sf"/>
</dbReference>
<dbReference type="Pfam" id="PF00512">
    <property type="entry name" value="HisKA"/>
    <property type="match status" value="1"/>
</dbReference>
<comment type="caution">
    <text evidence="7">The sequence shown here is derived from an EMBL/GenBank/DDBJ whole genome shotgun (WGS) entry which is preliminary data.</text>
</comment>
<gene>
    <name evidence="7" type="ORF">QJ043_04120</name>
</gene>
<evidence type="ECO:0000259" key="6">
    <source>
        <dbReference type="PROSITE" id="PS50109"/>
    </source>
</evidence>
<keyword evidence="8" id="KW-1185">Reference proteome</keyword>
<dbReference type="GO" id="GO:0016301">
    <property type="term" value="F:kinase activity"/>
    <property type="evidence" value="ECO:0007669"/>
    <property type="project" value="UniProtKB-KW"/>
</dbReference>
<dbReference type="PANTHER" id="PTHR43547">
    <property type="entry name" value="TWO-COMPONENT HISTIDINE KINASE"/>
    <property type="match status" value="1"/>
</dbReference>
<protein>
    <recommendedName>
        <fullName evidence="3">histidine kinase</fullName>
        <ecNumber evidence="3">2.7.13.3</ecNumber>
    </recommendedName>
</protein>
<dbReference type="RefSeq" id="WP_283713924.1">
    <property type="nucleotide sequence ID" value="NZ_JASJEW010000008.1"/>
</dbReference>
<evidence type="ECO:0000256" key="4">
    <source>
        <dbReference type="ARBA" id="ARBA00022553"/>
    </source>
</evidence>
<dbReference type="PROSITE" id="PS50109">
    <property type="entry name" value="HIS_KIN"/>
    <property type="match status" value="1"/>
</dbReference>
<evidence type="ECO:0000256" key="3">
    <source>
        <dbReference type="ARBA" id="ARBA00012438"/>
    </source>
</evidence>
<comment type="catalytic activity">
    <reaction evidence="1">
        <text>ATP + protein L-histidine = ADP + protein N-phospho-L-histidine.</text>
        <dbReference type="EC" id="2.7.13.3"/>
    </reaction>
</comment>
<dbReference type="Gene3D" id="3.30.565.10">
    <property type="entry name" value="Histidine kinase-like ATPase, C-terminal domain"/>
    <property type="match status" value="1"/>
</dbReference>
<feature type="domain" description="Histidine kinase" evidence="6">
    <location>
        <begin position="198"/>
        <end position="402"/>
    </location>
</feature>
<dbReference type="InterPro" id="IPR036890">
    <property type="entry name" value="HATPase_C_sf"/>
</dbReference>
<dbReference type="InterPro" id="IPR003661">
    <property type="entry name" value="HisK_dim/P_dom"/>
</dbReference>
<dbReference type="Proteomes" id="UP001431693">
    <property type="component" value="Unassembled WGS sequence"/>
</dbReference>
<dbReference type="SUPFAM" id="SSF55874">
    <property type="entry name" value="ATPase domain of HSP90 chaperone/DNA topoisomerase II/histidine kinase"/>
    <property type="match status" value="1"/>
</dbReference>
<dbReference type="SMART" id="SM00387">
    <property type="entry name" value="HATPase_c"/>
    <property type="match status" value="1"/>
</dbReference>
<dbReference type="InterPro" id="IPR003594">
    <property type="entry name" value="HATPase_dom"/>
</dbReference>
<dbReference type="PANTHER" id="PTHR43547:SF2">
    <property type="entry name" value="HYBRID SIGNAL TRANSDUCTION HISTIDINE KINASE C"/>
    <property type="match status" value="1"/>
</dbReference>